<dbReference type="Pfam" id="PF12846">
    <property type="entry name" value="AAA_10"/>
    <property type="match status" value="1"/>
</dbReference>
<evidence type="ECO:0000313" key="2">
    <source>
        <dbReference type="Proteomes" id="UP000013961"/>
    </source>
</evidence>
<name>A0AB33AIT7_9MYCO</name>
<dbReference type="KEGG" id="mabb:MASS_2p0044"/>
<dbReference type="SUPFAM" id="SSF52540">
    <property type="entry name" value="P-loop containing nucleoside triphosphate hydrolases"/>
    <property type="match status" value="1"/>
</dbReference>
<dbReference type="InterPro" id="IPR027417">
    <property type="entry name" value="P-loop_NTPase"/>
</dbReference>
<dbReference type="EMBL" id="CP004376">
    <property type="protein sequence ID" value="AGM31755.1"/>
    <property type="molecule type" value="Genomic_DNA"/>
</dbReference>
<dbReference type="Proteomes" id="UP000013961">
    <property type="component" value="Plasmid 2"/>
</dbReference>
<accession>A0AB33AIT7</accession>
<organism evidence="1 2">
    <name type="scientific">Mycobacteroides abscessus subsp. bolletii 50594</name>
    <dbReference type="NCBI Taxonomy" id="1303024"/>
    <lineage>
        <taxon>Bacteria</taxon>
        <taxon>Bacillati</taxon>
        <taxon>Actinomycetota</taxon>
        <taxon>Actinomycetes</taxon>
        <taxon>Mycobacteriales</taxon>
        <taxon>Mycobacteriaceae</taxon>
        <taxon>Mycobacteroides</taxon>
        <taxon>Mycobacteroides abscessus</taxon>
    </lineage>
</organism>
<sequence length="886" mass="99787">MRRTWHAAPKHVVGNIRFTTGGVFAHYLLSPTDFFYANKDDQDDVADDHTQLYRELPRRFNLEGLTVYREAKDVSRGMVVAGLPMAERRRYLQSGAAGIPNLSSVPDEWLDSIRHHWEPHFERLPLRYRQGWLSLRLDFGRDGDSVLQNVGTQLAGADYDDADLLDRYRRVAAEMAAALPSVFEPRPAAAEQIWWHWNNTVSAGVWREAMPDVAYDPNAVLDESAFTPAYFDENAAEVFGPGGISADNPVVRVYRAADEKIPDSYQALLPIDKFPAGGLTFPRSMLFKLADDLSTGGVAIDWLQDCLMNHAEKLHKEMTRMNANIEDQWTQRGKAAKMDNQLPRQLYQSRELAAKAEQGSLVRGGHAGLVFRVAADDPDKVAAAVKRLKKEMARPSVGFTRWRGAQKYLAHSFIPGCEAISDMKKLRHRTTSDDMATWVPLVSSQLGDPFGVPLGLDITMPGMTDVILTDILGAPSRSQPATAWVAGAPGRGKSNCAKMLVSSWADVGARLGIMDPTTTREHERALWFVPEHKKLIIDMHKNKYSLDAVRMARKNFELIEQMKRQGVDVDEDLMPQPTDHILGLMRFPVDSGPARRFQKHVAPQNLIAEGIQDTVGLIEYIRALPRDERTHEDDQLLTELEGLTSDGHLRALFDRGLEVPDFAKQILLWNVAWYDLQDSEQASSEHTQKDETARQRAGRALYGLAIDTNLQMFFSHPGVQSMLVLEESYEYIQSVAGSKAAYKIMTQGRKHNTGALFIAQNMVKMFSRMGYEFITQQLNFGFKNSDVARAHLEACGRDLDRHPDLLRQYVKDTSPVHRTNRRNRSVAHLHGTVIPGREGEFWLCDEVGNFGKGRAFTHPDPRYQAAFDSNPMTSGEFDRIYRAEAS</sequence>
<evidence type="ECO:0000313" key="1">
    <source>
        <dbReference type="EMBL" id="AGM31755.1"/>
    </source>
</evidence>
<protein>
    <recommendedName>
        <fullName evidence="3">Type IV secretory pathway, VirB4 components</fullName>
    </recommendedName>
</protein>
<dbReference type="AlphaFoldDB" id="A0AB33AIT7"/>
<dbReference type="Gene3D" id="3.40.50.300">
    <property type="entry name" value="P-loop containing nucleotide triphosphate hydrolases"/>
    <property type="match status" value="1"/>
</dbReference>
<evidence type="ECO:0008006" key="3">
    <source>
        <dbReference type="Google" id="ProtNLM"/>
    </source>
</evidence>
<reference evidence="1 2" key="1">
    <citation type="journal article" date="2013" name="Genome Announc.">
        <title>Complete Genome Sequence of Mycobacterium massiliense Clinical Strain Asan 50594, Belonging to the Type II Genotype.</title>
        <authorList>
            <person name="Kim B.J."/>
            <person name="Kim B.R."/>
            <person name="Hong S.H."/>
            <person name="Seok S.H."/>
            <person name="Kook Y.H."/>
            <person name="Kim B.J."/>
        </authorList>
    </citation>
    <scope>NUCLEOTIDE SEQUENCE [LARGE SCALE GENOMIC DNA]</scope>
    <source>
        <strain evidence="1 2">50594</strain>
    </source>
</reference>
<geneLocation type="plasmid" evidence="1 2">
    <name>2</name>
</geneLocation>
<gene>
    <name evidence="1" type="ORF">MASS_2p0044</name>
</gene>
<keyword evidence="1" id="KW-0614">Plasmid</keyword>
<proteinExistence type="predicted"/>